<dbReference type="PANTHER" id="PTHR46165">
    <property type="entry name" value="SET AND MYND DOMAIN-CONTAINING PROTEIN 4"/>
    <property type="match status" value="1"/>
</dbReference>
<dbReference type="GO" id="GO:0032259">
    <property type="term" value="P:methylation"/>
    <property type="evidence" value="ECO:0007669"/>
    <property type="project" value="UniProtKB-KW"/>
</dbReference>
<dbReference type="InterPro" id="IPR001214">
    <property type="entry name" value="SET_dom"/>
</dbReference>
<dbReference type="Gene3D" id="6.10.140.2220">
    <property type="match status" value="1"/>
</dbReference>
<dbReference type="GeneID" id="117236354"/>
<evidence type="ECO:0000256" key="13">
    <source>
        <dbReference type="ARBA" id="ARBA00093635"/>
    </source>
</evidence>
<protein>
    <recommendedName>
        <fullName evidence="13">Protein-lysine N-methyltransferase SMYD4</fullName>
    </recommendedName>
    <alternativeName>
        <fullName evidence="14">SET and MYND domain-containing protein 4</fullName>
    </alternativeName>
</protein>
<keyword evidence="9" id="KW-0862">Zinc</keyword>
<proteinExistence type="predicted"/>
<gene>
    <name evidence="19" type="primary">LOC117236354</name>
</gene>
<dbReference type="GO" id="GO:0042826">
    <property type="term" value="F:histone deacetylase binding"/>
    <property type="evidence" value="ECO:0007669"/>
    <property type="project" value="TreeGrafter"/>
</dbReference>
<feature type="domain" description="SET" evidence="16">
    <location>
        <begin position="226"/>
        <end position="504"/>
    </location>
</feature>
<dbReference type="GO" id="GO:0005737">
    <property type="term" value="C:cytoplasm"/>
    <property type="evidence" value="ECO:0007669"/>
    <property type="project" value="UniProtKB-SubCell"/>
</dbReference>
<dbReference type="PROSITE" id="PS50865">
    <property type="entry name" value="ZF_MYND_2"/>
    <property type="match status" value="1"/>
</dbReference>
<reference evidence="19" key="1">
    <citation type="submission" date="2025-08" db="UniProtKB">
        <authorList>
            <consortium name="RefSeq"/>
        </authorList>
    </citation>
    <scope>IDENTIFICATION</scope>
    <source>
        <tissue evidence="19">Muscle</tissue>
    </source>
</reference>
<dbReference type="Gene3D" id="1.10.220.160">
    <property type="match status" value="1"/>
</dbReference>
<dbReference type="SMART" id="SM00317">
    <property type="entry name" value="SET"/>
    <property type="match status" value="1"/>
</dbReference>
<dbReference type="GO" id="GO:0008757">
    <property type="term" value="F:S-adenosylmethionine-dependent methyltransferase activity"/>
    <property type="evidence" value="ECO:0007669"/>
    <property type="project" value="UniProtKB-ARBA"/>
</dbReference>
<evidence type="ECO:0000256" key="9">
    <source>
        <dbReference type="ARBA" id="ARBA00022833"/>
    </source>
</evidence>
<dbReference type="InterPro" id="IPR011990">
    <property type="entry name" value="TPR-like_helical_dom_sf"/>
</dbReference>
<dbReference type="PROSITE" id="PS50280">
    <property type="entry name" value="SET"/>
    <property type="match status" value="1"/>
</dbReference>
<accession>A0A6J3KTD8</accession>
<dbReference type="Gene3D" id="1.25.40.10">
    <property type="entry name" value="Tetratricopeptide repeat domain"/>
    <property type="match status" value="2"/>
</dbReference>
<evidence type="ECO:0000313" key="18">
    <source>
        <dbReference type="Proteomes" id="UP000504631"/>
    </source>
</evidence>
<comment type="function">
    <text evidence="12">Protein-lysine N-methyltransferase. Monomethylates PRMT5, modulating its transcriptional activity. May also act as a histone methyltransferase. Plays a critical role in cardiac development. Acts as a key epigenetic regulator of gene expression during cardiac development via its dual activities as a methyltransferase and negative regulator of HDAC1.</text>
</comment>
<evidence type="ECO:0000256" key="15">
    <source>
        <dbReference type="PROSITE-ProRule" id="PRU00134"/>
    </source>
</evidence>
<keyword evidence="8 15" id="KW-0863">Zinc-finger</keyword>
<evidence type="ECO:0000259" key="17">
    <source>
        <dbReference type="PROSITE" id="PS50865"/>
    </source>
</evidence>
<dbReference type="GO" id="GO:0008270">
    <property type="term" value="F:zinc ion binding"/>
    <property type="evidence" value="ECO:0007669"/>
    <property type="project" value="UniProtKB-KW"/>
</dbReference>
<evidence type="ECO:0000256" key="4">
    <source>
        <dbReference type="ARBA" id="ARBA00022603"/>
    </source>
</evidence>
<evidence type="ECO:0000256" key="10">
    <source>
        <dbReference type="ARBA" id="ARBA00023242"/>
    </source>
</evidence>
<keyword evidence="10" id="KW-0539">Nucleus</keyword>
<dbReference type="PANTHER" id="PTHR46165:SF2">
    <property type="entry name" value="SET AND MYND DOMAIN-CONTAINING PROTEIN 4"/>
    <property type="match status" value="1"/>
</dbReference>
<dbReference type="InterPro" id="IPR044421">
    <property type="entry name" value="SMYD4_SET"/>
</dbReference>
<keyword evidence="4" id="KW-0489">Methyltransferase</keyword>
<dbReference type="SUPFAM" id="SSF144232">
    <property type="entry name" value="HIT/MYND zinc finger-like"/>
    <property type="match status" value="1"/>
</dbReference>
<keyword evidence="6" id="KW-0949">S-adenosyl-L-methionine</keyword>
<dbReference type="GO" id="GO:0008276">
    <property type="term" value="F:protein methyltransferase activity"/>
    <property type="evidence" value="ECO:0007669"/>
    <property type="project" value="UniProtKB-ARBA"/>
</dbReference>
<evidence type="ECO:0000313" key="19">
    <source>
        <dbReference type="RefSeq" id="XP_033355104.1"/>
    </source>
</evidence>
<dbReference type="InterPro" id="IPR002893">
    <property type="entry name" value="Znf_MYND"/>
</dbReference>
<evidence type="ECO:0000256" key="8">
    <source>
        <dbReference type="ARBA" id="ARBA00022771"/>
    </source>
</evidence>
<keyword evidence="18" id="KW-1185">Reference proteome</keyword>
<dbReference type="SUPFAM" id="SSF48452">
    <property type="entry name" value="TPR-like"/>
    <property type="match status" value="1"/>
</dbReference>
<dbReference type="RefSeq" id="XP_033355104.1">
    <property type="nucleotide sequence ID" value="XM_033499213.1"/>
</dbReference>
<dbReference type="Gene3D" id="2.170.270.10">
    <property type="entry name" value="SET domain"/>
    <property type="match status" value="1"/>
</dbReference>
<keyword evidence="5" id="KW-0808">Transferase</keyword>
<dbReference type="InterPro" id="IPR052097">
    <property type="entry name" value="SET-MYND_domain_protein"/>
</dbReference>
<evidence type="ECO:0000256" key="1">
    <source>
        <dbReference type="ARBA" id="ARBA00004123"/>
    </source>
</evidence>
<evidence type="ECO:0000256" key="12">
    <source>
        <dbReference type="ARBA" id="ARBA00093423"/>
    </source>
</evidence>
<keyword evidence="3" id="KW-0963">Cytoplasm</keyword>
<dbReference type="Proteomes" id="UP000504631">
    <property type="component" value="Unplaced"/>
</dbReference>
<evidence type="ECO:0000256" key="14">
    <source>
        <dbReference type="ARBA" id="ARBA00093680"/>
    </source>
</evidence>
<evidence type="ECO:0000259" key="16">
    <source>
        <dbReference type="PROSITE" id="PS50280"/>
    </source>
</evidence>
<dbReference type="GO" id="GO:0008170">
    <property type="term" value="F:N-methyltransferase activity"/>
    <property type="evidence" value="ECO:0007669"/>
    <property type="project" value="UniProtKB-ARBA"/>
</dbReference>
<dbReference type="GO" id="GO:0005634">
    <property type="term" value="C:nucleus"/>
    <property type="evidence" value="ECO:0007669"/>
    <property type="project" value="UniProtKB-SubCell"/>
</dbReference>
<name>A0A6J3KTD8_9HYME</name>
<organism evidence="18 19">
    <name type="scientific">Bombus vosnesenskii</name>
    <dbReference type="NCBI Taxonomy" id="207650"/>
    <lineage>
        <taxon>Eukaryota</taxon>
        <taxon>Metazoa</taxon>
        <taxon>Ecdysozoa</taxon>
        <taxon>Arthropoda</taxon>
        <taxon>Hexapoda</taxon>
        <taxon>Insecta</taxon>
        <taxon>Pterygota</taxon>
        <taxon>Neoptera</taxon>
        <taxon>Endopterygota</taxon>
        <taxon>Hymenoptera</taxon>
        <taxon>Apocrita</taxon>
        <taxon>Aculeata</taxon>
        <taxon>Apoidea</taxon>
        <taxon>Anthophila</taxon>
        <taxon>Apidae</taxon>
        <taxon>Bombus</taxon>
        <taxon>Pyrobombus</taxon>
    </lineage>
</organism>
<dbReference type="InterPro" id="IPR019734">
    <property type="entry name" value="TPR_rpt"/>
</dbReference>
<dbReference type="SUPFAM" id="SSF82199">
    <property type="entry name" value="SET domain"/>
    <property type="match status" value="1"/>
</dbReference>
<keyword evidence="7" id="KW-0479">Metal-binding</keyword>
<evidence type="ECO:0000256" key="11">
    <source>
        <dbReference type="ARBA" id="ARBA00048985"/>
    </source>
</evidence>
<dbReference type="AlphaFoldDB" id="A0A6J3KTD8"/>
<feature type="domain" description="MYND-type" evidence="17">
    <location>
        <begin position="273"/>
        <end position="313"/>
    </location>
</feature>
<sequence length="745" mass="86678">MEWQEVLEILTHQLKPVLKKKVKREDELMSILWNDQNMKKLVYLWLEDHYDRKECKSVSKAQIFKKMGNKEFQEKNYIKSIELYTKCALYAPVNSCELAVAIANRSASLFYLNRYHDCIKDIELATKLNYPKELQYKLYLRAAQCYLKLGKQQLAKETLSKIQKMIHDSDYIAPSMKGSIEKKINNITFTESFQQNIVQNFVQDIDDLLKLKSHITFEENTNFPNASVAIDRIYNQELGRHVIANKSIKKGDILFLEKPVSFVVLSHDTYNRCPHCNCQNADIPVPCTTCLNTFYCNEYCSTKAWSLYHCWECPGNQMKLWEEIGIGHLALKVLLTCSTMTDEIKFNEIQNLVTNFDKLSMDELTVYGITAVMLTIYLLKYTNFFQSSNLEDCLKKKFPNNSLNTSFNILTTNDKQLYVSSLLLRYILQLIVNGHAITKSNTLLRKNDSSMKQQDIIATGIYPSASMMNHSCDPNIINIFVGQYLIVRASRDIGQSEEIFNCYGPHYRHMTTEDRQKILKSHYCFTCKCKACTLPKLQYFTERFNAAKCLKCNGPVCNIKDSIYCLDCGDKSQIYSPNKIIQAKEIFEAAQVSVDLGKTKEALNKLKKCLHIRRTVLYEYNEDITDTLILMGEIYKTMGQWIDSITCFENTLATVREKFGSSSIELLNQLNDLTDICLIYLEKKLNTNTNTYKKILQKTQNYLNQLEEITNFNYGSWNKVYEEIKQKQKKIDYYMQNLRFKGYMA</sequence>
<evidence type="ECO:0000256" key="5">
    <source>
        <dbReference type="ARBA" id="ARBA00022679"/>
    </source>
</evidence>
<evidence type="ECO:0000256" key="3">
    <source>
        <dbReference type="ARBA" id="ARBA00022490"/>
    </source>
</evidence>
<dbReference type="Pfam" id="PF00856">
    <property type="entry name" value="SET"/>
    <property type="match status" value="1"/>
</dbReference>
<dbReference type="InterPro" id="IPR046341">
    <property type="entry name" value="SET_dom_sf"/>
</dbReference>
<dbReference type="KEGG" id="bvk:117236354"/>
<dbReference type="CDD" id="cd10536">
    <property type="entry name" value="SET_SMYD4"/>
    <property type="match status" value="1"/>
</dbReference>
<evidence type="ECO:0000256" key="6">
    <source>
        <dbReference type="ARBA" id="ARBA00022691"/>
    </source>
</evidence>
<dbReference type="SMART" id="SM00028">
    <property type="entry name" value="TPR"/>
    <property type="match status" value="5"/>
</dbReference>
<dbReference type="PROSITE" id="PS01360">
    <property type="entry name" value="ZF_MYND_1"/>
    <property type="match status" value="1"/>
</dbReference>
<evidence type="ECO:0000256" key="7">
    <source>
        <dbReference type="ARBA" id="ARBA00022723"/>
    </source>
</evidence>
<evidence type="ECO:0000256" key="2">
    <source>
        <dbReference type="ARBA" id="ARBA00004496"/>
    </source>
</evidence>
<comment type="subcellular location">
    <subcellularLocation>
        <location evidence="2">Cytoplasm</location>
    </subcellularLocation>
    <subcellularLocation>
        <location evidence="1">Nucleus</location>
    </subcellularLocation>
</comment>
<comment type="catalytic activity">
    <reaction evidence="11">
        <text>L-lysyl-[protein] + S-adenosyl-L-methionine = N(6)-methyl-L-lysyl-[protein] + S-adenosyl-L-homocysteine + H(+)</text>
        <dbReference type="Rhea" id="RHEA:51736"/>
        <dbReference type="Rhea" id="RHEA-COMP:9752"/>
        <dbReference type="Rhea" id="RHEA-COMP:13053"/>
        <dbReference type="ChEBI" id="CHEBI:15378"/>
        <dbReference type="ChEBI" id="CHEBI:29969"/>
        <dbReference type="ChEBI" id="CHEBI:57856"/>
        <dbReference type="ChEBI" id="CHEBI:59789"/>
        <dbReference type="ChEBI" id="CHEBI:61929"/>
    </reaction>
</comment>